<reference evidence="2 3" key="1">
    <citation type="journal article" date="2023" name="Life. Sci Alliance">
        <title>Evolutionary insights into 3D genome organization and epigenetic landscape of Vigna mungo.</title>
        <authorList>
            <person name="Junaid A."/>
            <person name="Singh B."/>
            <person name="Bhatia S."/>
        </authorList>
    </citation>
    <scope>NUCLEOTIDE SEQUENCE [LARGE SCALE GENOMIC DNA]</scope>
    <source>
        <strain evidence="2">Urdbean</strain>
    </source>
</reference>
<keyword evidence="1" id="KW-0472">Membrane</keyword>
<keyword evidence="1" id="KW-0812">Transmembrane</keyword>
<accession>A0AAQ3MIR9</accession>
<keyword evidence="1" id="KW-1133">Transmembrane helix</keyword>
<sequence>LVFAKLFLNSLCSVPHCNYFLHVALPCYREVVFSSSPILLMFFFSSASLCHCWSIIAIVTPLIHFLTTIGHHFGSQLSYSSIFVAVNSSLLTLSFFHFPHFEDVSIYVVVILIYFHHHEVRS</sequence>
<keyword evidence="3" id="KW-1185">Reference proteome</keyword>
<evidence type="ECO:0000256" key="1">
    <source>
        <dbReference type="SAM" id="Phobius"/>
    </source>
</evidence>
<feature type="non-terminal residue" evidence="2">
    <location>
        <position position="1"/>
    </location>
</feature>
<feature type="transmembrane region" description="Helical" evidence="1">
    <location>
        <begin position="38"/>
        <end position="65"/>
    </location>
</feature>
<feature type="transmembrane region" description="Helical" evidence="1">
    <location>
        <begin position="77"/>
        <end position="98"/>
    </location>
</feature>
<evidence type="ECO:0000313" key="2">
    <source>
        <dbReference type="EMBL" id="WVY91759.1"/>
    </source>
</evidence>
<dbReference type="EMBL" id="CP144690">
    <property type="protein sequence ID" value="WVY91759.1"/>
    <property type="molecule type" value="Genomic_DNA"/>
</dbReference>
<dbReference type="Proteomes" id="UP001374535">
    <property type="component" value="Chromosome 11"/>
</dbReference>
<gene>
    <name evidence="2" type="ORF">V8G54_037273</name>
</gene>
<evidence type="ECO:0000313" key="3">
    <source>
        <dbReference type="Proteomes" id="UP001374535"/>
    </source>
</evidence>
<protein>
    <submittedName>
        <fullName evidence="2">Uncharacterized protein</fullName>
    </submittedName>
</protein>
<name>A0AAQ3MIR9_VIGMU</name>
<feature type="non-terminal residue" evidence="2">
    <location>
        <position position="122"/>
    </location>
</feature>
<proteinExistence type="predicted"/>
<dbReference type="AlphaFoldDB" id="A0AAQ3MIR9"/>
<organism evidence="2 3">
    <name type="scientific">Vigna mungo</name>
    <name type="common">Black gram</name>
    <name type="synonym">Phaseolus mungo</name>
    <dbReference type="NCBI Taxonomy" id="3915"/>
    <lineage>
        <taxon>Eukaryota</taxon>
        <taxon>Viridiplantae</taxon>
        <taxon>Streptophyta</taxon>
        <taxon>Embryophyta</taxon>
        <taxon>Tracheophyta</taxon>
        <taxon>Spermatophyta</taxon>
        <taxon>Magnoliopsida</taxon>
        <taxon>eudicotyledons</taxon>
        <taxon>Gunneridae</taxon>
        <taxon>Pentapetalae</taxon>
        <taxon>rosids</taxon>
        <taxon>fabids</taxon>
        <taxon>Fabales</taxon>
        <taxon>Fabaceae</taxon>
        <taxon>Papilionoideae</taxon>
        <taxon>50 kb inversion clade</taxon>
        <taxon>NPAAA clade</taxon>
        <taxon>indigoferoid/millettioid clade</taxon>
        <taxon>Phaseoleae</taxon>
        <taxon>Vigna</taxon>
    </lineage>
</organism>